<comment type="caution">
    <text evidence="2">The sequence shown here is derived from an EMBL/GenBank/DDBJ whole genome shotgun (WGS) entry which is preliminary data.</text>
</comment>
<evidence type="ECO:0000256" key="1">
    <source>
        <dbReference type="SAM" id="MobiDB-lite"/>
    </source>
</evidence>
<name>A0AA40FTC9_9HYME</name>
<feature type="region of interest" description="Disordered" evidence="1">
    <location>
        <begin position="1"/>
        <end position="121"/>
    </location>
</feature>
<feature type="compositionally biased region" description="Basic and acidic residues" evidence="1">
    <location>
        <begin position="74"/>
        <end position="83"/>
    </location>
</feature>
<dbReference type="EMBL" id="JAHYIQ010000017">
    <property type="protein sequence ID" value="KAK1124995.1"/>
    <property type="molecule type" value="Genomic_DNA"/>
</dbReference>
<reference evidence="2" key="1">
    <citation type="submission" date="2021-10" db="EMBL/GenBank/DDBJ databases">
        <title>Melipona bicolor Genome sequencing and assembly.</title>
        <authorList>
            <person name="Araujo N.S."/>
            <person name="Arias M.C."/>
        </authorList>
    </citation>
    <scope>NUCLEOTIDE SEQUENCE</scope>
    <source>
        <strain evidence="2">USP_2M_L1-L4_2017</strain>
        <tissue evidence="2">Whole body</tissue>
    </source>
</reference>
<feature type="compositionally biased region" description="Basic and acidic residues" evidence="1">
    <location>
        <begin position="36"/>
        <end position="55"/>
    </location>
</feature>
<accession>A0AA40FTC9</accession>
<feature type="compositionally biased region" description="Pro residues" evidence="1">
    <location>
        <begin position="97"/>
        <end position="120"/>
    </location>
</feature>
<dbReference type="AlphaFoldDB" id="A0AA40FTC9"/>
<proteinExistence type="predicted"/>
<dbReference type="Proteomes" id="UP001177670">
    <property type="component" value="Unassembled WGS sequence"/>
</dbReference>
<evidence type="ECO:0000313" key="3">
    <source>
        <dbReference type="Proteomes" id="UP001177670"/>
    </source>
</evidence>
<keyword evidence="3" id="KW-1185">Reference proteome</keyword>
<evidence type="ECO:0000313" key="2">
    <source>
        <dbReference type="EMBL" id="KAK1124995.1"/>
    </source>
</evidence>
<organism evidence="2 3">
    <name type="scientific">Melipona bicolor</name>
    <dbReference type="NCBI Taxonomy" id="60889"/>
    <lineage>
        <taxon>Eukaryota</taxon>
        <taxon>Metazoa</taxon>
        <taxon>Ecdysozoa</taxon>
        <taxon>Arthropoda</taxon>
        <taxon>Hexapoda</taxon>
        <taxon>Insecta</taxon>
        <taxon>Pterygota</taxon>
        <taxon>Neoptera</taxon>
        <taxon>Endopterygota</taxon>
        <taxon>Hymenoptera</taxon>
        <taxon>Apocrita</taxon>
        <taxon>Aculeata</taxon>
        <taxon>Apoidea</taxon>
        <taxon>Anthophila</taxon>
        <taxon>Apidae</taxon>
        <taxon>Melipona</taxon>
    </lineage>
</organism>
<protein>
    <submittedName>
        <fullName evidence="2">Uncharacterized protein</fullName>
    </submittedName>
</protein>
<gene>
    <name evidence="2" type="ORF">K0M31_006332</name>
</gene>
<sequence>MGDDGSEGGSRARQRRCCVGDRSVAGAQGGDGSQSGRREGGWKGQRRKENGRSSRGDGLSGGEQRRCRGMGPRAAEEKVKVENSEGANPTPAVPTLLSPPPPPPPPPPPTPSPRPQPPATAPLAAFCRATLPPFARELACRRPELVHSHSSSEIRDALSATMLEVMNDHCTALVAASGDPGVRTVFHESSGGIWAFCKRNATSRNAIIHYRNINKRKNNWISRWNNVATLTLQLN</sequence>